<keyword evidence="2" id="KW-0472">Membrane</keyword>
<keyword evidence="2" id="KW-1133">Transmembrane helix</keyword>
<protein>
    <submittedName>
        <fullName evidence="3">Uncharacterized protein</fullName>
    </submittedName>
</protein>
<gene>
    <name evidence="3" type="ORF">D5R93_06315</name>
</gene>
<keyword evidence="2" id="KW-0812">Transmembrane</keyword>
<sequence length="416" mass="41987">MRLQEEADGDGNTDARSFSIEGTMERAAEPTPTGEPAEPVPPTEDEEAAEPAQPDQEVQSPQSPLPADSPAGSLGPDDPADSATPREPAALAEAADTAQAGPTDPPGPDEPEAAGPGQPSASEEVGAGAQPESSDPSVPAPAAEERTRSDESQGDGADDGVDEVSRGVAEDAGTGAESGTPVLTAPPTATGLPDSGSESDLDQSGRGGGEDSSQVRDGSGPSSDSPEASVDARERPSFDPVPPVSDTSQLSADNAGALSGTRRGDAVVLMIPRDRASAGEWVSVFVLSDSTRSLSVSDSTSSGWIQIDSSNSVTVDISGLRTGTYRLVVADSGNNLLGWAQLEIQAGSSGSDGSEVAYVIPGEAAVGQTLRVGPEDWMLLGAGMLLVLGTAGFLVVARPGVLRSVARAASELGRRR</sequence>
<evidence type="ECO:0000256" key="1">
    <source>
        <dbReference type="SAM" id="MobiDB-lite"/>
    </source>
</evidence>
<feature type="compositionally biased region" description="Acidic residues" evidence="1">
    <location>
        <begin position="1"/>
        <end position="11"/>
    </location>
</feature>
<feature type="compositionally biased region" description="Low complexity" evidence="1">
    <location>
        <begin position="83"/>
        <end position="102"/>
    </location>
</feature>
<evidence type="ECO:0000313" key="4">
    <source>
        <dbReference type="Proteomes" id="UP000273001"/>
    </source>
</evidence>
<dbReference type="EMBL" id="CP032514">
    <property type="protein sequence ID" value="AYD89753.1"/>
    <property type="molecule type" value="Genomic_DNA"/>
</dbReference>
<organism evidence="3 4">
    <name type="scientific">Actinomyces lilanjuaniae</name>
    <dbReference type="NCBI Taxonomy" id="2321394"/>
    <lineage>
        <taxon>Bacteria</taxon>
        <taxon>Bacillati</taxon>
        <taxon>Actinomycetota</taxon>
        <taxon>Actinomycetes</taxon>
        <taxon>Actinomycetales</taxon>
        <taxon>Actinomycetaceae</taxon>
        <taxon>Actinomyces</taxon>
    </lineage>
</organism>
<name>A0ABN5PMW7_9ACTO</name>
<evidence type="ECO:0000313" key="3">
    <source>
        <dbReference type="EMBL" id="AYD89753.1"/>
    </source>
</evidence>
<accession>A0ABN5PMW7</accession>
<reference evidence="3 4" key="1">
    <citation type="submission" date="2018-09" db="EMBL/GenBank/DDBJ databases">
        <authorList>
            <person name="Li J."/>
        </authorList>
    </citation>
    <scope>NUCLEOTIDE SEQUENCE [LARGE SCALE GENOMIC DNA]</scope>
    <source>
        <strain evidence="3 4">2129</strain>
    </source>
</reference>
<feature type="region of interest" description="Disordered" evidence="1">
    <location>
        <begin position="1"/>
        <end position="258"/>
    </location>
</feature>
<feature type="transmembrane region" description="Helical" evidence="2">
    <location>
        <begin position="377"/>
        <end position="397"/>
    </location>
</feature>
<evidence type="ECO:0000256" key="2">
    <source>
        <dbReference type="SAM" id="Phobius"/>
    </source>
</evidence>
<proteinExistence type="predicted"/>
<dbReference type="Proteomes" id="UP000273001">
    <property type="component" value="Chromosome"/>
</dbReference>
<keyword evidence="4" id="KW-1185">Reference proteome</keyword>
<feature type="compositionally biased region" description="Polar residues" evidence="1">
    <location>
        <begin position="211"/>
        <end position="226"/>
    </location>
</feature>
<dbReference type="RefSeq" id="WP_120204414.1">
    <property type="nucleotide sequence ID" value="NZ_CP032514.1"/>
</dbReference>
<feature type="compositionally biased region" description="Acidic residues" evidence="1">
    <location>
        <begin position="152"/>
        <end position="162"/>
    </location>
</feature>